<evidence type="ECO:0000256" key="4">
    <source>
        <dbReference type="ARBA" id="ARBA00022827"/>
    </source>
</evidence>
<evidence type="ECO:0000259" key="6">
    <source>
        <dbReference type="Pfam" id="PF01266"/>
    </source>
</evidence>
<feature type="domain" description="Glucose-methanol-choline oxidoreductase C-terminal" evidence="7">
    <location>
        <begin position="414"/>
        <end position="539"/>
    </location>
</feature>
<dbReference type="PANTHER" id="PTHR42784">
    <property type="entry name" value="PYRANOSE 2-OXIDASE"/>
    <property type="match status" value="1"/>
</dbReference>
<reference evidence="8 9" key="1">
    <citation type="submission" date="2023-07" db="EMBL/GenBank/DDBJ databases">
        <title>Sorghum-associated microbial communities from plants grown in Nebraska, USA.</title>
        <authorList>
            <person name="Schachtman D."/>
        </authorList>
    </citation>
    <scope>NUCLEOTIDE SEQUENCE [LARGE SCALE GENOMIC DNA]</scope>
    <source>
        <strain evidence="8 9">BE313</strain>
    </source>
</reference>
<dbReference type="PANTHER" id="PTHR42784:SF1">
    <property type="entry name" value="PYRANOSE 2-OXIDASE"/>
    <property type="match status" value="1"/>
</dbReference>
<dbReference type="InterPro" id="IPR006076">
    <property type="entry name" value="FAD-dep_OxRdtase"/>
</dbReference>
<dbReference type="RefSeq" id="WP_310372182.1">
    <property type="nucleotide sequence ID" value="NZ_JAVDXT010000001.1"/>
</dbReference>
<accession>A0ABU2C6C5</accession>
<dbReference type="SUPFAM" id="SSF54373">
    <property type="entry name" value="FAD-linked reductases, C-terminal domain"/>
    <property type="match status" value="1"/>
</dbReference>
<dbReference type="Proteomes" id="UP001180487">
    <property type="component" value="Unassembled WGS sequence"/>
</dbReference>
<evidence type="ECO:0000256" key="2">
    <source>
        <dbReference type="ARBA" id="ARBA00010790"/>
    </source>
</evidence>
<keyword evidence="4" id="KW-0274">FAD</keyword>
<sequence length="561" mass="61484">MIDSANNISSKVDLVVDICIVGAGAAGISIALELSGKGFQVLLLEAGTSQEDPATQALYAGEVADEKMHSPTDKYRHRRFGGSTAIWGGRCMPFDPIDLEPRSYVPFSGWPIGYSDIAPFFPKANNYLEAGRYEYDADTAFNPLAAPMVRGFNSERVRTNGLERFSCPTNMAARYQGRLQAASDVRVLLEANCTGIRLNSEGNAVDHLDVATLAGKQFKVRAKDVVLAIGGLETARLLLASNDVHPQGVGNANDVVGRYYMCHIAGNVGSLVVKGGVDNVRHGYEISPDGVYCRRRLQLTEDTQRQLGVGNMVARLHFPKITDPAHRSGVLSGLFLARNFISYEYGKRLKDGEGDSVGRYMRHLWNVISGPIDTLAFLTHWVAKRTLAVRKFPSVILRNKSNRFSLEVHAEQIPRPDSRVSLLPSKDALGMPQIKVDWRYSKEDIDTVRKTLRTFSEEFARSGVATFDFDEKSLEKDLLRFGAYGGHHVGTARMGADPKTSVVDKNCAVHGLPNLHIASSAVFPTSSQANPTLMIVAMALRLASHIQAKDCQARQEYGVAV</sequence>
<keyword evidence="9" id="KW-1185">Reference proteome</keyword>
<comment type="caution">
    <text evidence="8">The sequence shown here is derived from an EMBL/GenBank/DDBJ whole genome shotgun (WGS) entry which is preliminary data.</text>
</comment>
<dbReference type="InterPro" id="IPR036188">
    <property type="entry name" value="FAD/NAD-bd_sf"/>
</dbReference>
<dbReference type="Pfam" id="PF05199">
    <property type="entry name" value="GMC_oxred_C"/>
    <property type="match status" value="1"/>
</dbReference>
<name>A0ABU2C6C5_9BURK</name>
<evidence type="ECO:0000256" key="3">
    <source>
        <dbReference type="ARBA" id="ARBA00022630"/>
    </source>
</evidence>
<dbReference type="EMBL" id="JAVDXT010000001">
    <property type="protein sequence ID" value="MDR7376898.1"/>
    <property type="molecule type" value="Genomic_DNA"/>
</dbReference>
<keyword evidence="3" id="KW-0285">Flavoprotein</keyword>
<dbReference type="Gene3D" id="3.50.50.60">
    <property type="entry name" value="FAD/NAD(P)-binding domain"/>
    <property type="match status" value="2"/>
</dbReference>
<dbReference type="InterPro" id="IPR007867">
    <property type="entry name" value="GMC_OxRtase_C"/>
</dbReference>
<evidence type="ECO:0000256" key="5">
    <source>
        <dbReference type="ARBA" id="ARBA00023002"/>
    </source>
</evidence>
<proteinExistence type="inferred from homology"/>
<evidence type="ECO:0000256" key="1">
    <source>
        <dbReference type="ARBA" id="ARBA00001974"/>
    </source>
</evidence>
<dbReference type="SUPFAM" id="SSF51905">
    <property type="entry name" value="FAD/NAD(P)-binding domain"/>
    <property type="match status" value="1"/>
</dbReference>
<gene>
    <name evidence="8" type="ORF">J2X19_001556</name>
</gene>
<dbReference type="InterPro" id="IPR051473">
    <property type="entry name" value="P2Ox-like"/>
</dbReference>
<evidence type="ECO:0000313" key="8">
    <source>
        <dbReference type="EMBL" id="MDR7376898.1"/>
    </source>
</evidence>
<evidence type="ECO:0000259" key="7">
    <source>
        <dbReference type="Pfam" id="PF05199"/>
    </source>
</evidence>
<evidence type="ECO:0000313" key="9">
    <source>
        <dbReference type="Proteomes" id="UP001180487"/>
    </source>
</evidence>
<comment type="similarity">
    <text evidence="2">Belongs to the GMC oxidoreductase family.</text>
</comment>
<organism evidence="8 9">
    <name type="scientific">Rhodoferax ferrireducens</name>
    <dbReference type="NCBI Taxonomy" id="192843"/>
    <lineage>
        <taxon>Bacteria</taxon>
        <taxon>Pseudomonadati</taxon>
        <taxon>Pseudomonadota</taxon>
        <taxon>Betaproteobacteria</taxon>
        <taxon>Burkholderiales</taxon>
        <taxon>Comamonadaceae</taxon>
        <taxon>Rhodoferax</taxon>
    </lineage>
</organism>
<keyword evidence="5" id="KW-0560">Oxidoreductase</keyword>
<comment type="cofactor">
    <cofactor evidence="1">
        <name>FAD</name>
        <dbReference type="ChEBI" id="CHEBI:57692"/>
    </cofactor>
</comment>
<protein>
    <submittedName>
        <fullName evidence="8">Choline dehydrogenase-like flavoprotein</fullName>
    </submittedName>
</protein>
<feature type="domain" description="FAD dependent oxidoreductase" evidence="6">
    <location>
        <begin position="17"/>
        <end position="232"/>
    </location>
</feature>
<dbReference type="Pfam" id="PF01266">
    <property type="entry name" value="DAO"/>
    <property type="match status" value="1"/>
</dbReference>